<dbReference type="InterPro" id="IPR046341">
    <property type="entry name" value="SET_dom_sf"/>
</dbReference>
<evidence type="ECO:0000313" key="8">
    <source>
        <dbReference type="EMBL" id="CAL8143589.1"/>
    </source>
</evidence>
<feature type="compositionally biased region" description="Basic and acidic residues" evidence="6">
    <location>
        <begin position="375"/>
        <end position="384"/>
    </location>
</feature>
<dbReference type="SMART" id="SM00355">
    <property type="entry name" value="ZnF_C2H2"/>
    <property type="match status" value="6"/>
</dbReference>
<name>A0ABP1S4Z0_9HEXA</name>
<proteinExistence type="predicted"/>
<keyword evidence="9" id="KW-1185">Reference proteome</keyword>
<organism evidence="8 9">
    <name type="scientific">Orchesella dallaii</name>
    <dbReference type="NCBI Taxonomy" id="48710"/>
    <lineage>
        <taxon>Eukaryota</taxon>
        <taxon>Metazoa</taxon>
        <taxon>Ecdysozoa</taxon>
        <taxon>Arthropoda</taxon>
        <taxon>Hexapoda</taxon>
        <taxon>Collembola</taxon>
        <taxon>Entomobryomorpha</taxon>
        <taxon>Entomobryoidea</taxon>
        <taxon>Orchesellidae</taxon>
        <taxon>Orchesellinae</taxon>
        <taxon>Orchesella</taxon>
    </lineage>
</organism>
<evidence type="ECO:0000256" key="4">
    <source>
        <dbReference type="ARBA" id="ARBA00022833"/>
    </source>
</evidence>
<dbReference type="InterPro" id="IPR050717">
    <property type="entry name" value="C2H2-ZF_Transcription_Reg"/>
</dbReference>
<dbReference type="SUPFAM" id="SSF57667">
    <property type="entry name" value="beta-beta-alpha zinc fingers"/>
    <property type="match status" value="3"/>
</dbReference>
<comment type="caution">
    <text evidence="8">The sequence shown here is derived from an EMBL/GenBank/DDBJ whole genome shotgun (WGS) entry which is preliminary data.</text>
</comment>
<feature type="domain" description="C2H2-type" evidence="7">
    <location>
        <begin position="323"/>
        <end position="350"/>
    </location>
</feature>
<feature type="domain" description="C2H2-type" evidence="7">
    <location>
        <begin position="267"/>
        <end position="294"/>
    </location>
</feature>
<feature type="region of interest" description="Disordered" evidence="6">
    <location>
        <begin position="1"/>
        <end position="22"/>
    </location>
</feature>
<accession>A0ABP1S4Z0</accession>
<evidence type="ECO:0000313" key="9">
    <source>
        <dbReference type="Proteomes" id="UP001642540"/>
    </source>
</evidence>
<dbReference type="PANTHER" id="PTHR14196:SF12">
    <property type="entry name" value="ZINC FINGER PROTEIN 208-LIKE"/>
    <property type="match status" value="1"/>
</dbReference>
<dbReference type="PROSITE" id="PS00028">
    <property type="entry name" value="ZINC_FINGER_C2H2_1"/>
    <property type="match status" value="6"/>
</dbReference>
<evidence type="ECO:0000256" key="6">
    <source>
        <dbReference type="SAM" id="MobiDB-lite"/>
    </source>
</evidence>
<feature type="region of interest" description="Disordered" evidence="6">
    <location>
        <begin position="375"/>
        <end position="412"/>
    </location>
</feature>
<dbReference type="InterPro" id="IPR013087">
    <property type="entry name" value="Znf_C2H2_type"/>
</dbReference>
<dbReference type="PROSITE" id="PS50157">
    <property type="entry name" value="ZINC_FINGER_C2H2_2"/>
    <property type="match status" value="6"/>
</dbReference>
<feature type="domain" description="C2H2-type" evidence="7">
    <location>
        <begin position="211"/>
        <end position="238"/>
    </location>
</feature>
<keyword evidence="2" id="KW-0677">Repeat</keyword>
<dbReference type="Gene3D" id="2.170.270.10">
    <property type="entry name" value="SET domain"/>
    <property type="match status" value="1"/>
</dbReference>
<feature type="domain" description="C2H2-type" evidence="7">
    <location>
        <begin position="351"/>
        <end position="378"/>
    </location>
</feature>
<keyword evidence="1" id="KW-0479">Metal-binding</keyword>
<feature type="domain" description="C2H2-type" evidence="7">
    <location>
        <begin position="239"/>
        <end position="266"/>
    </location>
</feature>
<dbReference type="Pfam" id="PF00096">
    <property type="entry name" value="zf-C2H2"/>
    <property type="match status" value="4"/>
</dbReference>
<reference evidence="8 9" key="1">
    <citation type="submission" date="2024-08" db="EMBL/GenBank/DDBJ databases">
        <authorList>
            <person name="Cucini C."/>
            <person name="Frati F."/>
        </authorList>
    </citation>
    <scope>NUCLEOTIDE SEQUENCE [LARGE SCALE GENOMIC DNA]</scope>
</reference>
<dbReference type="Pfam" id="PF21549">
    <property type="entry name" value="PRDM2_PR"/>
    <property type="match status" value="1"/>
</dbReference>
<feature type="domain" description="C2H2-type" evidence="7">
    <location>
        <begin position="295"/>
        <end position="322"/>
    </location>
</feature>
<keyword evidence="4" id="KW-0862">Zinc</keyword>
<feature type="compositionally biased region" description="Acidic residues" evidence="6">
    <location>
        <begin position="393"/>
        <end position="412"/>
    </location>
</feature>
<evidence type="ECO:0000256" key="5">
    <source>
        <dbReference type="PROSITE-ProRule" id="PRU00042"/>
    </source>
</evidence>
<dbReference type="PANTHER" id="PTHR14196">
    <property type="entry name" value="ODD-SKIPPED - RELATED"/>
    <property type="match status" value="1"/>
</dbReference>
<dbReference type="Proteomes" id="UP001642540">
    <property type="component" value="Unassembled WGS sequence"/>
</dbReference>
<gene>
    <name evidence="8" type="ORF">ODALV1_LOCUS29722</name>
</gene>
<evidence type="ECO:0000256" key="3">
    <source>
        <dbReference type="ARBA" id="ARBA00022771"/>
    </source>
</evidence>
<evidence type="ECO:0000256" key="2">
    <source>
        <dbReference type="ARBA" id="ARBA00022737"/>
    </source>
</evidence>
<keyword evidence="3 5" id="KW-0863">Zinc-finger</keyword>
<evidence type="ECO:0000256" key="1">
    <source>
        <dbReference type="ARBA" id="ARBA00022723"/>
    </source>
</evidence>
<dbReference type="EMBL" id="CAXLJM020000160">
    <property type="protein sequence ID" value="CAL8143589.1"/>
    <property type="molecule type" value="Genomic_DNA"/>
</dbReference>
<feature type="compositionally biased region" description="Low complexity" evidence="6">
    <location>
        <begin position="13"/>
        <end position="22"/>
    </location>
</feature>
<dbReference type="Pfam" id="PF13465">
    <property type="entry name" value="zf-H2C2_2"/>
    <property type="match status" value="1"/>
</dbReference>
<dbReference type="InterPro" id="IPR001214">
    <property type="entry name" value="SET_dom"/>
</dbReference>
<dbReference type="InterPro" id="IPR036236">
    <property type="entry name" value="Znf_C2H2_sf"/>
</dbReference>
<dbReference type="Gene3D" id="3.30.160.60">
    <property type="entry name" value="Classic Zinc Finger"/>
    <property type="match status" value="6"/>
</dbReference>
<sequence length="412" mass="46327">MYSSRRKLRDRSPSSSVSPTSSIDTSMETFVLIPEQLSLSLSNESLTVVSNCTINRGFRFSPFQGTLRTDDKLSLALERGKSDRYYYWSGFRAASWVRFLRQSPVMGAEVNLMEVITTSGQIMYEVRKPLDVNDELVVYSPDSSPANLAKAIKEAIFEQAMRALMLEVPLDLSTSVFQKMPNSSDGESDECSVSPPILTTIAKSKRSRSLLPCSVCAKAFDRPSLLKRHMRTHTGEKPHACDVCGKAFSTSSSLNTHRRIHSGEKPHECPTCGKRFTASSNLYYHRMTHVKEKPHKCEICSKTFPTPGDLKSHGYVHSGTWPFRCPVCKRGFSKHTNLKNHLFLHTGNKPHACHICPKRFALACNLRAHLKTHQEDDGMDHLDQMDSTSSPIDNEENPEFTEEESSMIDENA</sequence>
<evidence type="ECO:0000259" key="7">
    <source>
        <dbReference type="PROSITE" id="PS50157"/>
    </source>
</evidence>
<protein>
    <recommendedName>
        <fullName evidence="7">C2H2-type domain-containing protein</fullName>
    </recommendedName>
</protein>